<evidence type="ECO:0000313" key="1">
    <source>
        <dbReference type="EMBL" id="PZD94981.1"/>
    </source>
</evidence>
<keyword evidence="2" id="KW-1185">Reference proteome</keyword>
<dbReference type="Pfam" id="PF10112">
    <property type="entry name" value="Halogen_Hydrol"/>
    <property type="match status" value="1"/>
</dbReference>
<organism evidence="1 2">
    <name type="scientific">Paenibacillus sambharensis</name>
    <dbReference type="NCBI Taxonomy" id="1803190"/>
    <lineage>
        <taxon>Bacteria</taxon>
        <taxon>Bacillati</taxon>
        <taxon>Bacillota</taxon>
        <taxon>Bacilli</taxon>
        <taxon>Bacillales</taxon>
        <taxon>Paenibacillaceae</taxon>
        <taxon>Paenibacillus</taxon>
    </lineage>
</organism>
<evidence type="ECO:0000313" key="2">
    <source>
        <dbReference type="Proteomes" id="UP000249522"/>
    </source>
</evidence>
<protein>
    <recommendedName>
        <fullName evidence="3">5-bromo-4-chloroindolyl phosphate hydrolysis protein</fullName>
    </recommendedName>
</protein>
<dbReference type="RefSeq" id="WP_111147529.1">
    <property type="nucleotide sequence ID" value="NZ_QKRB01000046.1"/>
</dbReference>
<accession>A0A2W1LT09</accession>
<proteinExistence type="predicted"/>
<dbReference type="AlphaFoldDB" id="A0A2W1LT09"/>
<dbReference type="InterPro" id="IPR018770">
    <property type="entry name" value="ChloroindolylP_hydrolase"/>
</dbReference>
<name>A0A2W1LT09_9BACL</name>
<dbReference type="EMBL" id="QKRB01000046">
    <property type="protein sequence ID" value="PZD94981.1"/>
    <property type="molecule type" value="Genomic_DNA"/>
</dbReference>
<dbReference type="Proteomes" id="UP000249522">
    <property type="component" value="Unassembled WGS sequence"/>
</dbReference>
<sequence>MAALGTSAVFLLTAGFLIYLLWTSLPVSSKIPARAAAFQRTETQEEQDRRTDHPLYRQAMQAAAEAENQIAEIRRMADGLTEPAAVDRLERLCRIAGTIISETRDYPGLLPVAKRFYSFDLPTASRLCSHYSRLIHSDYYNQEMEYMVKRIEYMLEAMNRRFIKRLNRMLHQDLIRLDLELSTIEHTLHTDGDRTTYAKSNI</sequence>
<evidence type="ECO:0008006" key="3">
    <source>
        <dbReference type="Google" id="ProtNLM"/>
    </source>
</evidence>
<dbReference type="OrthoDB" id="1624905at2"/>
<reference evidence="1 2" key="1">
    <citation type="submission" date="2018-06" db="EMBL/GenBank/DDBJ databases">
        <title>Paenibacillus imtechensis sp. nov.</title>
        <authorList>
            <person name="Pinnaka A.K."/>
            <person name="Singh H."/>
            <person name="Kaur M."/>
        </authorList>
    </citation>
    <scope>NUCLEOTIDE SEQUENCE [LARGE SCALE GENOMIC DNA]</scope>
    <source>
        <strain evidence="1 2">SMB1</strain>
    </source>
</reference>
<gene>
    <name evidence="1" type="ORF">DNH61_15175</name>
</gene>
<comment type="caution">
    <text evidence="1">The sequence shown here is derived from an EMBL/GenBank/DDBJ whole genome shotgun (WGS) entry which is preliminary data.</text>
</comment>